<sequence>MGCDIHMFAEFGAGPGPFTALSDGDFLLPRDYGLFAALAGVRAQPGFVPLRPPRGIPRDVSQHVADRYFVPVLEDERARAWGLGDHFTPPHAAQLVASGASHWLPDGTTTPLTPATHGYIAHPDWHSASWLAVHEIRLALEHAQFSLDAASDEFVLLFQYVSAVAGKKGPSTRVVFWFDN</sequence>
<dbReference type="AlphaFoldDB" id="A0A150QWA1"/>
<dbReference type="RefSeq" id="WP_061606469.1">
    <property type="nucleotide sequence ID" value="NZ_JEMA01000276.1"/>
</dbReference>
<reference evidence="1 2" key="1">
    <citation type="submission" date="2014-02" db="EMBL/GenBank/DDBJ databases">
        <title>The small core and large imbalanced accessory genome model reveals a collaborative survival strategy of Sorangium cellulosum strains in nature.</title>
        <authorList>
            <person name="Han K."/>
            <person name="Peng R."/>
            <person name="Blom J."/>
            <person name="Li Y.-Z."/>
        </authorList>
    </citation>
    <scope>NUCLEOTIDE SEQUENCE [LARGE SCALE GENOMIC DNA]</scope>
    <source>
        <strain evidence="1 2">So0008-312</strain>
    </source>
</reference>
<dbReference type="OrthoDB" id="3464282at2"/>
<proteinExistence type="predicted"/>
<dbReference type="Proteomes" id="UP000075260">
    <property type="component" value="Unassembled WGS sequence"/>
</dbReference>
<evidence type="ECO:0000313" key="2">
    <source>
        <dbReference type="Proteomes" id="UP000075260"/>
    </source>
</evidence>
<protein>
    <submittedName>
        <fullName evidence="1">Uncharacterized protein</fullName>
    </submittedName>
</protein>
<dbReference type="EMBL" id="JEMA01000276">
    <property type="protein sequence ID" value="KYF72274.1"/>
    <property type="molecule type" value="Genomic_DNA"/>
</dbReference>
<accession>A0A150QWA1</accession>
<evidence type="ECO:0000313" key="1">
    <source>
        <dbReference type="EMBL" id="KYF72274.1"/>
    </source>
</evidence>
<gene>
    <name evidence="1" type="ORF">BE15_45635</name>
</gene>
<name>A0A150QWA1_SORCE</name>
<comment type="caution">
    <text evidence="1">The sequence shown here is derived from an EMBL/GenBank/DDBJ whole genome shotgun (WGS) entry which is preliminary data.</text>
</comment>
<organism evidence="1 2">
    <name type="scientific">Sorangium cellulosum</name>
    <name type="common">Polyangium cellulosum</name>
    <dbReference type="NCBI Taxonomy" id="56"/>
    <lineage>
        <taxon>Bacteria</taxon>
        <taxon>Pseudomonadati</taxon>
        <taxon>Myxococcota</taxon>
        <taxon>Polyangia</taxon>
        <taxon>Polyangiales</taxon>
        <taxon>Polyangiaceae</taxon>
        <taxon>Sorangium</taxon>
    </lineage>
</organism>